<evidence type="ECO:0000256" key="1">
    <source>
        <dbReference type="SAM" id="MobiDB-lite"/>
    </source>
</evidence>
<name>A0A3R7QDI2_PENVA</name>
<accession>A0A3R7QDI2</accession>
<dbReference type="PRINTS" id="PR01217">
    <property type="entry name" value="PRICHEXTENSN"/>
</dbReference>
<feature type="compositionally biased region" description="Pro residues" evidence="1">
    <location>
        <begin position="40"/>
        <end position="56"/>
    </location>
</feature>
<organism evidence="2 3">
    <name type="scientific">Penaeus vannamei</name>
    <name type="common">Whiteleg shrimp</name>
    <name type="synonym">Litopenaeus vannamei</name>
    <dbReference type="NCBI Taxonomy" id="6689"/>
    <lineage>
        <taxon>Eukaryota</taxon>
        <taxon>Metazoa</taxon>
        <taxon>Ecdysozoa</taxon>
        <taxon>Arthropoda</taxon>
        <taxon>Crustacea</taxon>
        <taxon>Multicrustacea</taxon>
        <taxon>Malacostraca</taxon>
        <taxon>Eumalacostraca</taxon>
        <taxon>Eucarida</taxon>
        <taxon>Decapoda</taxon>
        <taxon>Dendrobranchiata</taxon>
        <taxon>Penaeoidea</taxon>
        <taxon>Penaeidae</taxon>
        <taxon>Penaeus</taxon>
    </lineage>
</organism>
<protein>
    <submittedName>
        <fullName evidence="2">Uncharacterized protein</fullName>
    </submittedName>
</protein>
<dbReference type="EMBL" id="QCYY01003325">
    <property type="protein sequence ID" value="ROT64105.1"/>
    <property type="molecule type" value="Genomic_DNA"/>
</dbReference>
<reference evidence="2 3" key="1">
    <citation type="submission" date="2018-04" db="EMBL/GenBank/DDBJ databases">
        <authorList>
            <person name="Zhang X."/>
            <person name="Yuan J."/>
            <person name="Li F."/>
            <person name="Xiang J."/>
        </authorList>
    </citation>
    <scope>NUCLEOTIDE SEQUENCE [LARGE SCALE GENOMIC DNA]</scope>
    <source>
        <tissue evidence="2">Muscle</tissue>
    </source>
</reference>
<feature type="region of interest" description="Disordered" evidence="1">
    <location>
        <begin position="10"/>
        <end position="80"/>
    </location>
</feature>
<dbReference type="Proteomes" id="UP000283509">
    <property type="component" value="Unassembled WGS sequence"/>
</dbReference>
<comment type="caution">
    <text evidence="2">The sequence shown here is derived from an EMBL/GenBank/DDBJ whole genome shotgun (WGS) entry which is preliminary data.</text>
</comment>
<evidence type="ECO:0000313" key="2">
    <source>
        <dbReference type="EMBL" id="ROT64105.1"/>
    </source>
</evidence>
<reference evidence="2 3" key="2">
    <citation type="submission" date="2019-01" db="EMBL/GenBank/DDBJ databases">
        <title>The decoding of complex shrimp genome reveals the adaptation for benthos swimmer, frequently molting mechanism and breeding impact on genome.</title>
        <authorList>
            <person name="Sun Y."/>
            <person name="Gao Y."/>
            <person name="Yu Y."/>
        </authorList>
    </citation>
    <scope>NUCLEOTIDE SEQUENCE [LARGE SCALE GENOMIC DNA]</scope>
    <source>
        <tissue evidence="2">Muscle</tissue>
    </source>
</reference>
<proteinExistence type="predicted"/>
<dbReference type="AlphaFoldDB" id="A0A3R7QDI2"/>
<keyword evidence="3" id="KW-1185">Reference proteome</keyword>
<feature type="compositionally biased region" description="Gly residues" evidence="1">
    <location>
        <begin position="66"/>
        <end position="79"/>
    </location>
</feature>
<evidence type="ECO:0000313" key="3">
    <source>
        <dbReference type="Proteomes" id="UP000283509"/>
    </source>
</evidence>
<sequence length="417" mass="44587">MLFCAHKNTPFYAQGISPPPFKESSILCQGKQRRKREGTPPSPDNRPAEAPSPPALLPDFRIAPRYGGGGDGEGRGGLETGRVLIRGRQGAHSFPFLRTPHSAAEAVVSPGAEVTCQAGGYAEKDELGRGKKNKYLSPHPSLPPFSSIPLSSSILPSPLLSTHPSLPPFPPLPSPSPFPSTPFFLPLPPPFLPHPSLPPFSLPPLPSPFPPLPSLPPPFLSSSPPFLSPFSSTSLPPFPFPPPLPSPSPCPSSPRPPLPLPPFLSFHLPPSLPPFPSTSPLLSSPFPPLPLLPPLSLHSPLLPPPFPYTPLSLPPPFPSTPLSFPPPPYPRASAQFQDRTPNKDVGASGLATCCTHVACYLMPPKEMRVWVQQSNIIDSDDGCVTSPRNHDVTVKRSRIRVVIEGGLRAGRTLPRDA</sequence>
<feature type="region of interest" description="Disordered" evidence="1">
    <location>
        <begin position="125"/>
        <end position="144"/>
    </location>
</feature>
<gene>
    <name evidence="2" type="ORF">C7M84_017960</name>
</gene>